<dbReference type="GO" id="GO:0003677">
    <property type="term" value="F:DNA binding"/>
    <property type="evidence" value="ECO:0007669"/>
    <property type="project" value="TreeGrafter"/>
</dbReference>
<dbReference type="PANTHER" id="PTHR19303">
    <property type="entry name" value="TRANSPOSON"/>
    <property type="match status" value="1"/>
</dbReference>
<reference evidence="4" key="1">
    <citation type="journal article" date="2020" name="Microb. Genom.">
        <title>Genetic diversity of clinical and environmental Mucorales isolates obtained from an investigation of mucormycosis cases among solid organ transplant recipients.</title>
        <authorList>
            <person name="Nguyen M.H."/>
            <person name="Kaul D."/>
            <person name="Muto C."/>
            <person name="Cheng S.J."/>
            <person name="Richter R.A."/>
            <person name="Bruno V.M."/>
            <person name="Liu G."/>
            <person name="Beyhan S."/>
            <person name="Sundermann A.J."/>
            <person name="Mounaud S."/>
            <person name="Pasculle A.W."/>
            <person name="Nierman W.C."/>
            <person name="Driscoll E."/>
            <person name="Cumbie R."/>
            <person name="Clancy C.J."/>
            <person name="Dupont C.L."/>
        </authorList>
    </citation>
    <scope>NUCLEOTIDE SEQUENCE</scope>
    <source>
        <strain evidence="4">GL16</strain>
    </source>
</reference>
<organism evidence="4 5">
    <name type="scientific">Rhizopus oryzae</name>
    <name type="common">Mucormycosis agent</name>
    <name type="synonym">Rhizopus arrhizus var. delemar</name>
    <dbReference type="NCBI Taxonomy" id="64495"/>
    <lineage>
        <taxon>Eukaryota</taxon>
        <taxon>Fungi</taxon>
        <taxon>Fungi incertae sedis</taxon>
        <taxon>Mucoromycota</taxon>
        <taxon>Mucoromycotina</taxon>
        <taxon>Mucoromycetes</taxon>
        <taxon>Mucorales</taxon>
        <taxon>Mucorineae</taxon>
        <taxon>Rhizopodaceae</taxon>
        <taxon>Rhizopus</taxon>
    </lineage>
</organism>
<evidence type="ECO:0000259" key="2">
    <source>
        <dbReference type="Pfam" id="PF03184"/>
    </source>
</evidence>
<dbReference type="InterPro" id="IPR050863">
    <property type="entry name" value="CenT-Element_Derived"/>
</dbReference>
<evidence type="ECO:0008006" key="6">
    <source>
        <dbReference type="Google" id="ProtNLM"/>
    </source>
</evidence>
<evidence type="ECO:0000313" key="5">
    <source>
        <dbReference type="Proteomes" id="UP000717996"/>
    </source>
</evidence>
<comment type="caution">
    <text evidence="4">The sequence shown here is derived from an EMBL/GenBank/DDBJ whole genome shotgun (WGS) entry which is preliminary data.</text>
</comment>
<feature type="domain" description="DDE-1" evidence="2">
    <location>
        <begin position="81"/>
        <end position="172"/>
    </location>
</feature>
<feature type="domain" description="Tc1-like transposase DDE" evidence="3">
    <location>
        <begin position="540"/>
        <end position="703"/>
    </location>
</feature>
<name>A0A9P7CA11_RHIOR</name>
<accession>A0A9P7CA11</accession>
<dbReference type="GO" id="GO:0005634">
    <property type="term" value="C:nucleus"/>
    <property type="evidence" value="ECO:0007669"/>
    <property type="project" value="TreeGrafter"/>
</dbReference>
<dbReference type="Gene3D" id="3.30.420.10">
    <property type="entry name" value="Ribonuclease H-like superfamily/Ribonuclease H"/>
    <property type="match status" value="1"/>
</dbReference>
<proteinExistence type="predicted"/>
<feature type="region of interest" description="Disordered" evidence="1">
    <location>
        <begin position="223"/>
        <end position="244"/>
    </location>
</feature>
<dbReference type="AlphaFoldDB" id="A0A9P7CA11"/>
<evidence type="ECO:0000259" key="3">
    <source>
        <dbReference type="Pfam" id="PF13358"/>
    </source>
</evidence>
<feature type="compositionally biased region" description="Acidic residues" evidence="1">
    <location>
        <begin position="227"/>
        <end position="244"/>
    </location>
</feature>
<evidence type="ECO:0000313" key="4">
    <source>
        <dbReference type="EMBL" id="KAG1542266.1"/>
    </source>
</evidence>
<dbReference type="Pfam" id="PF03184">
    <property type="entry name" value="DDE_1"/>
    <property type="match status" value="1"/>
</dbReference>
<dbReference type="InterPro" id="IPR004875">
    <property type="entry name" value="DDE_SF_endonuclease_dom"/>
</dbReference>
<dbReference type="Pfam" id="PF13358">
    <property type="entry name" value="DDE_3"/>
    <property type="match status" value="1"/>
</dbReference>
<protein>
    <recommendedName>
        <fullName evidence="6">Tc1-like transposase DDE domain-containing protein</fullName>
    </recommendedName>
</protein>
<dbReference type="InterPro" id="IPR036397">
    <property type="entry name" value="RNaseH_sf"/>
</dbReference>
<dbReference type="OrthoDB" id="2276066at2759"/>
<dbReference type="EMBL" id="JAANIT010001097">
    <property type="protein sequence ID" value="KAG1542266.1"/>
    <property type="molecule type" value="Genomic_DNA"/>
</dbReference>
<dbReference type="InterPro" id="IPR038717">
    <property type="entry name" value="Tc1-like_DDE_dom"/>
</dbReference>
<dbReference type="Proteomes" id="UP000717996">
    <property type="component" value="Unassembled WGS sequence"/>
</dbReference>
<sequence length="717" mass="81303">MHSGSASVDITSENIQNKLRKIEELLGPCNPADIMNFDETGLYYQQPPRRTICSESLGDLKKSKTRLTVGLLCKSDETYKGQHKSPKCFKARANVLSTTAIGKKHEIEYHYSTNAWMTTYVKKLNVAFGRQNRKIALLLDNASVHKIRIPLNKIKLIFLLANTTSKLQSLDTANAWLKVKPETTKGMLPDLPRNFDNKVTDVSQLNLEADESEMIVCYTTSTTNNEETAEGNIDETEENDNTEQDEQYVDIVECKNRLREAYETILMYEIPLDDLDRKLHRRIRMRLADSCAELNKSKEQTDLRSYFTHVNNFEKMGNSNASEASFSSSFESLLAVLFQGYDISTESGGAVSESTVHAAAANDRSTSDFGRRIDILVHNSCYGIRNEYCCIEFKRQNASTELLTRQQSKSIRINGAVLDDLIAKTNADDMYLIYMDFWGVDGYIAGLKRFENINVADHISSVRLPISLVELEDFRTTVKHLYQWRQHVLNQSRKIALGVYKEKHKYEVVDISRPSTPTCHSPVPANEPLDIAALRLVDGVCIGELAFHINLSRTMAWSVKGTKAVARQPKTRAKTTTILGANCSAGIVNIKVRVLYEESSKKRKVTCEKKAKKTVGTVTGHYFNFIVSTLDVLDRHEHLKGCYLVMDNAPIHNSVQIERLVVCRGYGCVYLPPYSPELNSIEQFWSVVKSRMKRERMLSEETLRVTDACNKIYLKDL</sequence>
<dbReference type="PANTHER" id="PTHR19303:SF73">
    <property type="entry name" value="PROTEIN PDC2"/>
    <property type="match status" value="1"/>
</dbReference>
<gene>
    <name evidence="4" type="ORF">G6F51_007380</name>
</gene>
<evidence type="ECO:0000256" key="1">
    <source>
        <dbReference type="SAM" id="MobiDB-lite"/>
    </source>
</evidence>